<comment type="subcellular location">
    <subcellularLocation>
        <location evidence="1 6">Nucleus</location>
    </subcellularLocation>
</comment>
<proteinExistence type="inferred from homology"/>
<evidence type="ECO:0000256" key="5">
    <source>
        <dbReference type="ARBA" id="ARBA00023242"/>
    </source>
</evidence>
<accession>A0A7R8CHH5</accession>
<dbReference type="EMBL" id="HG994592">
    <property type="protein sequence ID" value="CAF2824451.1"/>
    <property type="molecule type" value="Genomic_DNA"/>
</dbReference>
<dbReference type="Pfam" id="PF10513">
    <property type="entry name" value="EPL1"/>
    <property type="match status" value="1"/>
</dbReference>
<evidence type="ECO:0000256" key="4">
    <source>
        <dbReference type="ARBA" id="ARBA00023163"/>
    </source>
</evidence>
<evidence type="ECO:0000256" key="1">
    <source>
        <dbReference type="ARBA" id="ARBA00004123"/>
    </source>
</evidence>
<feature type="region of interest" description="Disordered" evidence="7">
    <location>
        <begin position="42"/>
        <end position="74"/>
    </location>
</feature>
<protein>
    <recommendedName>
        <fullName evidence="6">Enhancer of polycomb-like protein</fullName>
    </recommendedName>
</protein>
<organism evidence="9 10">
    <name type="scientific">Lepeophtheirus salmonis</name>
    <name type="common">Salmon louse</name>
    <name type="synonym">Caligus salmonis</name>
    <dbReference type="NCBI Taxonomy" id="72036"/>
    <lineage>
        <taxon>Eukaryota</taxon>
        <taxon>Metazoa</taxon>
        <taxon>Ecdysozoa</taxon>
        <taxon>Arthropoda</taxon>
        <taxon>Crustacea</taxon>
        <taxon>Multicrustacea</taxon>
        <taxon>Hexanauplia</taxon>
        <taxon>Copepoda</taxon>
        <taxon>Siphonostomatoida</taxon>
        <taxon>Caligidae</taxon>
        <taxon>Lepeophtheirus</taxon>
    </lineage>
</organism>
<dbReference type="GO" id="GO:0006357">
    <property type="term" value="P:regulation of transcription by RNA polymerase II"/>
    <property type="evidence" value="ECO:0007669"/>
    <property type="project" value="InterPro"/>
</dbReference>
<evidence type="ECO:0000259" key="8">
    <source>
        <dbReference type="Pfam" id="PF10513"/>
    </source>
</evidence>
<dbReference type="Proteomes" id="UP000675881">
    <property type="component" value="Chromosome 13"/>
</dbReference>
<keyword evidence="4 6" id="KW-0804">Transcription</keyword>
<evidence type="ECO:0000256" key="3">
    <source>
        <dbReference type="ARBA" id="ARBA00023015"/>
    </source>
</evidence>
<dbReference type="AlphaFoldDB" id="A0A7R8CHH5"/>
<name>A0A7R8CHH5_LEPSM</name>
<evidence type="ECO:0000313" key="9">
    <source>
        <dbReference type="EMBL" id="CAF2824451.1"/>
    </source>
</evidence>
<feature type="region of interest" description="Disordered" evidence="7">
    <location>
        <begin position="346"/>
        <end position="401"/>
    </location>
</feature>
<feature type="compositionally biased region" description="Low complexity" evidence="7">
    <location>
        <begin position="226"/>
        <end position="255"/>
    </location>
</feature>
<feature type="compositionally biased region" description="Polar residues" evidence="7">
    <location>
        <begin position="346"/>
        <end position="378"/>
    </location>
</feature>
<feature type="compositionally biased region" description="Acidic residues" evidence="7">
    <location>
        <begin position="388"/>
        <end position="401"/>
    </location>
</feature>
<sequence length="553" mass="62035">MDLSLFKMATQREFLLALKALCAADDLEIEFPGSGIGRLEANGNIRPGGASGVSSHQPCSPGPAHGEMEKEEESEKHLQDILKSSANVTSDLVIPTPEVFQTDMDAIYNELYKGEFKVGRQYIHVQPFANDHDLPDYDMDSEDEMFFNDVLKKKFDEVTELQFEDMIDRLEKNSGVQIVSSRDAKLLLSQDDDLIYSVYDYWVDKRLRLKIPLMPAIKSAELMCTTSGGSSNSSGNAGSSTNQTSSSSGPPQSSNHNNPYICFRRRTEKMQTRKKSRDLNRAVTLLEMVRRREKIKKQCLEFGSDIFEKRVQAGDYDGKLFGEIIAGHRATAGIRNILQPTTNHHNPFQATNENISRLNSTSSTTGYLPSSLGTSKSNGPEFGTSVTSDDDASETEEDEMEGPFAFKRKRGCKYYAPTEPSSYLWPWEHEAKYRFSLCSLSTPKPRLLGLSRRRIGRGGRMIIDRAYSDFFDEEDRGFWSDNSNPSDFIESGVHFRPVTPPHCREEEWDPYKSKLSDIASIPLKPLPLVTAMAASRGRKSQSFTFNSSGSSIT</sequence>
<comment type="similarity">
    <text evidence="2 6">Belongs to the enhancer of polycomb family.</text>
</comment>
<dbReference type="GO" id="GO:0035267">
    <property type="term" value="C:NuA4 histone acetyltransferase complex"/>
    <property type="evidence" value="ECO:0007669"/>
    <property type="project" value="InterPro"/>
</dbReference>
<dbReference type="InterPro" id="IPR024943">
    <property type="entry name" value="Enhancer_polycomb"/>
</dbReference>
<evidence type="ECO:0000256" key="6">
    <source>
        <dbReference type="RuleBase" id="RU361124"/>
    </source>
</evidence>
<dbReference type="OrthoDB" id="435275at2759"/>
<keyword evidence="3 6" id="KW-0805">Transcription regulation</keyword>
<dbReference type="InterPro" id="IPR019542">
    <property type="entry name" value="Enhancer_polycomb-like_N"/>
</dbReference>
<evidence type="ECO:0000256" key="2">
    <source>
        <dbReference type="ARBA" id="ARBA00008035"/>
    </source>
</evidence>
<evidence type="ECO:0000313" key="10">
    <source>
        <dbReference type="Proteomes" id="UP000675881"/>
    </source>
</evidence>
<keyword evidence="10" id="KW-1185">Reference proteome</keyword>
<feature type="domain" description="Enhancer of polycomb-like N-terminal" evidence="8">
    <location>
        <begin position="67"/>
        <end position="172"/>
    </location>
</feature>
<keyword evidence="5 6" id="KW-0539">Nucleus</keyword>
<evidence type="ECO:0000256" key="7">
    <source>
        <dbReference type="SAM" id="MobiDB-lite"/>
    </source>
</evidence>
<gene>
    <name evidence="9" type="ORF">LSAA_4097</name>
</gene>
<reference evidence="9" key="1">
    <citation type="submission" date="2021-02" db="EMBL/GenBank/DDBJ databases">
        <authorList>
            <person name="Bekaert M."/>
        </authorList>
    </citation>
    <scope>NUCLEOTIDE SEQUENCE</scope>
    <source>
        <strain evidence="9">IoA-00</strain>
    </source>
</reference>
<dbReference type="GO" id="GO:0005634">
    <property type="term" value="C:nucleus"/>
    <property type="evidence" value="ECO:0007669"/>
    <property type="project" value="UniProtKB-SubCell"/>
</dbReference>
<dbReference type="PANTHER" id="PTHR14898">
    <property type="entry name" value="ENHANCER OF POLYCOMB"/>
    <property type="match status" value="1"/>
</dbReference>
<feature type="region of interest" description="Disordered" evidence="7">
    <location>
        <begin position="226"/>
        <end position="260"/>
    </location>
</feature>